<evidence type="ECO:0000256" key="7">
    <source>
        <dbReference type="SAM" id="MobiDB-lite"/>
    </source>
</evidence>
<evidence type="ECO:0000256" key="3">
    <source>
        <dbReference type="ARBA" id="ARBA00022722"/>
    </source>
</evidence>
<dbReference type="Pfam" id="PF00149">
    <property type="entry name" value="Metallophos"/>
    <property type="match status" value="1"/>
</dbReference>
<dbReference type="InterPro" id="IPR029052">
    <property type="entry name" value="Metallo-depent_PP-like"/>
</dbReference>
<dbReference type="GO" id="GO:0008408">
    <property type="term" value="F:3'-5' exonuclease activity"/>
    <property type="evidence" value="ECO:0007669"/>
    <property type="project" value="InterPro"/>
</dbReference>
<comment type="function">
    <text evidence="6">SbcCD cleaves DNA hairpin structures. These structures can inhibit DNA replication and are intermediates in certain DNA recombination reactions. The complex acts as a 3'-&gt;5' double strand exonuclease that can open hairpins. It also has a 5' single-strand endonuclease activity.</text>
</comment>
<dbReference type="GO" id="GO:0006260">
    <property type="term" value="P:DNA replication"/>
    <property type="evidence" value="ECO:0007669"/>
    <property type="project" value="UniProtKB-KW"/>
</dbReference>
<dbReference type="AlphaFoldDB" id="A0A9Q2PFW9"/>
<feature type="domain" description="Calcineurin-like phosphoesterase" evidence="8">
    <location>
        <begin position="1"/>
        <end position="223"/>
    </location>
</feature>
<dbReference type="EMBL" id="WVDC01000001">
    <property type="protein sequence ID" value="NKW40430.1"/>
    <property type="molecule type" value="Genomic_DNA"/>
</dbReference>
<dbReference type="Gene3D" id="3.60.21.10">
    <property type="match status" value="1"/>
</dbReference>
<protein>
    <recommendedName>
        <fullName evidence="2 6">Nuclease SbcCD subunit D</fullName>
    </recommendedName>
</protein>
<evidence type="ECO:0000313" key="9">
    <source>
        <dbReference type="EMBL" id="MBM4566900.1"/>
    </source>
</evidence>
<dbReference type="GO" id="GO:0006310">
    <property type="term" value="P:DNA recombination"/>
    <property type="evidence" value="ECO:0007669"/>
    <property type="project" value="UniProtKB-KW"/>
</dbReference>
<keyword evidence="5 6" id="KW-0269">Exonuclease</keyword>
<name>A0A9Q2PFW9_RHOHA</name>
<keyword evidence="6" id="KW-0235">DNA replication</keyword>
<evidence type="ECO:0000259" key="8">
    <source>
        <dbReference type="Pfam" id="PF00149"/>
    </source>
</evidence>
<dbReference type="PANTHER" id="PTHR30337">
    <property type="entry name" value="COMPONENT OF ATP-DEPENDENT DSDNA EXONUCLEASE"/>
    <property type="match status" value="1"/>
</dbReference>
<evidence type="ECO:0000256" key="5">
    <source>
        <dbReference type="ARBA" id="ARBA00022839"/>
    </source>
</evidence>
<dbReference type="NCBIfam" id="TIGR00619">
    <property type="entry name" value="sbcd"/>
    <property type="match status" value="1"/>
</dbReference>
<evidence type="ECO:0000313" key="13">
    <source>
        <dbReference type="Proteomes" id="UP000808906"/>
    </source>
</evidence>
<dbReference type="InterPro" id="IPR041796">
    <property type="entry name" value="Mre11_N"/>
</dbReference>
<dbReference type="Proteomes" id="UP000605618">
    <property type="component" value="Unassembled WGS sequence"/>
</dbReference>
<gene>
    <name evidence="6 9" type="primary">sbcD</name>
    <name evidence="9" type="ORF">GS441_16070</name>
    <name evidence="10" type="ORF">GS505_21685</name>
    <name evidence="11" type="ORF">GS882_23565</name>
    <name evidence="12" type="ORF">GS947_02035</name>
</gene>
<keyword evidence="6" id="KW-0255">Endonuclease</keyword>
<dbReference type="SUPFAM" id="SSF56300">
    <property type="entry name" value="Metallo-dependent phosphatases"/>
    <property type="match status" value="1"/>
</dbReference>
<dbReference type="PANTHER" id="PTHR30337:SF0">
    <property type="entry name" value="NUCLEASE SBCCD SUBUNIT D"/>
    <property type="match status" value="1"/>
</dbReference>
<comment type="caution">
    <text evidence="9">The sequence shown here is derived from an EMBL/GenBank/DDBJ whole genome shotgun (WGS) entry which is preliminary data.</text>
</comment>
<dbReference type="Proteomes" id="UP000808906">
    <property type="component" value="Unassembled WGS sequence"/>
</dbReference>
<dbReference type="InterPro" id="IPR050535">
    <property type="entry name" value="DNA_Repair-Maintenance_Comp"/>
</dbReference>
<dbReference type="EMBL" id="WUXR01000008">
    <property type="protein sequence ID" value="MBM4566900.1"/>
    <property type="molecule type" value="Genomic_DNA"/>
</dbReference>
<feature type="region of interest" description="Disordered" evidence="7">
    <location>
        <begin position="378"/>
        <end position="397"/>
    </location>
</feature>
<reference evidence="10" key="2">
    <citation type="journal article" date="2020" name="Environ. Microbiol.">
        <title>The novel and transferable erm(51) gene confers Macrolides, Lincosamides, and Streptogramins B (MLSB) resistance to clonal Rhodococcus equi in the environment.</title>
        <authorList>
            <person name="Huber L."/>
            <person name="Giguere S."/>
            <person name="Slovis N.M."/>
            <person name="Alvarez-Narvaez S."/>
            <person name="Hart K.A."/>
            <person name="Greiter M."/>
            <person name="Morris E.R.A."/>
            <person name="Cohen N.D."/>
        </authorList>
    </citation>
    <scope>NUCLEOTIDE SEQUENCE</scope>
    <source>
        <strain evidence="11">Lh_116_1</strain>
        <strain evidence="10">Lh_141_1</strain>
        <strain evidence="12">Lh_16_1</strain>
    </source>
</reference>
<organism evidence="9 13">
    <name type="scientific">Rhodococcus hoagii</name>
    <name type="common">Corynebacterium equii</name>
    <dbReference type="NCBI Taxonomy" id="43767"/>
    <lineage>
        <taxon>Bacteria</taxon>
        <taxon>Bacillati</taxon>
        <taxon>Actinomycetota</taxon>
        <taxon>Actinomycetes</taxon>
        <taxon>Mycobacteriales</taxon>
        <taxon>Nocardiaceae</taxon>
        <taxon>Prescottella</taxon>
    </lineage>
</organism>
<dbReference type="EMBL" id="WVBC01000034">
    <property type="protein sequence ID" value="NKT81054.1"/>
    <property type="molecule type" value="Genomic_DNA"/>
</dbReference>
<evidence type="ECO:0000313" key="12">
    <source>
        <dbReference type="EMBL" id="NKW40430.1"/>
    </source>
</evidence>
<dbReference type="InterPro" id="IPR004593">
    <property type="entry name" value="SbcD"/>
</dbReference>
<sequence length="397" mass="42231">MRILHTSDWHIGRTFHGVDLLADQTRVLDAIAAVVAQRGVDVVVVPGDVYDRSIPSADAVAVCNRGFEAIRAAGAVIVATSGNHDSPVRLGAGAAFAAAGGLHLMTRVSALDVPVVLDDDHGPVAFYGIPYLEPEITRTELGVPQARSHAEILDVAMARIRADLDERRAGAPGLRSVLLAHAFVVGGEATGSERSISVGGVETVSASAFDGVDYVALGHLHSPQTLAENVRYSGSPLPYSFGERSHRKAVWLVDVDAAGLATVERLDLPVVRGLSQVTGTLDELLSDAAFDSAEDHYVSAVLTDALRPVDAMRALQTRFPYAVHMEWQRPEGNPELRYRDRVRGRSDLEIAEGFLTDVRSDATPGEVQLFEQALRSATAAEVPTRTGGPADLAEASA</sequence>
<keyword evidence="6" id="KW-0233">DNA recombination</keyword>
<dbReference type="CDD" id="cd00840">
    <property type="entry name" value="MPP_Mre11_N"/>
    <property type="match status" value="1"/>
</dbReference>
<keyword evidence="4 6" id="KW-0378">Hydrolase</keyword>
<accession>A0A9Q2PFW9</accession>
<comment type="similarity">
    <text evidence="1 6">Belongs to the SbcD family.</text>
</comment>
<dbReference type="Proteomes" id="UP000608063">
    <property type="component" value="Unassembled WGS sequence"/>
</dbReference>
<proteinExistence type="inferred from homology"/>
<keyword evidence="3 6" id="KW-0540">Nuclease</keyword>
<reference evidence="9" key="1">
    <citation type="submission" date="2019-11" db="EMBL/GenBank/DDBJ databases">
        <title>Spread of Macrolides and rifampicin resistant Rhodococcus equi in clinical isolates in the USA.</title>
        <authorList>
            <person name="Alvarez-Narvaez S."/>
            <person name="Huber L."/>
            <person name="Cohen N.D."/>
            <person name="Slovis N."/>
            <person name="Greiter M."/>
            <person name="Giguere S."/>
            <person name="Hart K."/>
        </authorList>
    </citation>
    <scope>NUCLEOTIDE SEQUENCE</scope>
    <source>
        <strain evidence="9">Lh_17</strain>
    </source>
</reference>
<evidence type="ECO:0000256" key="2">
    <source>
        <dbReference type="ARBA" id="ARBA00013365"/>
    </source>
</evidence>
<evidence type="ECO:0000313" key="11">
    <source>
        <dbReference type="EMBL" id="NKT81054.1"/>
    </source>
</evidence>
<evidence type="ECO:0000256" key="6">
    <source>
        <dbReference type="RuleBase" id="RU363069"/>
    </source>
</evidence>
<evidence type="ECO:0000256" key="1">
    <source>
        <dbReference type="ARBA" id="ARBA00010555"/>
    </source>
</evidence>
<dbReference type="RefSeq" id="WP_005514620.1">
    <property type="nucleotide sequence ID" value="NZ_AP024189.1"/>
</dbReference>
<dbReference type="Proteomes" id="UP000603463">
    <property type="component" value="Unassembled WGS sequence"/>
</dbReference>
<dbReference type="EMBL" id="WUYZ01000007">
    <property type="protein sequence ID" value="NKS28380.1"/>
    <property type="molecule type" value="Genomic_DNA"/>
</dbReference>
<comment type="subunit">
    <text evidence="6">Heterodimer of SbcC and SbcD.</text>
</comment>
<dbReference type="InterPro" id="IPR004843">
    <property type="entry name" value="Calcineurin-like_PHP"/>
</dbReference>
<evidence type="ECO:0000256" key="4">
    <source>
        <dbReference type="ARBA" id="ARBA00022801"/>
    </source>
</evidence>
<dbReference type="GO" id="GO:0004519">
    <property type="term" value="F:endonuclease activity"/>
    <property type="evidence" value="ECO:0007669"/>
    <property type="project" value="UniProtKB-KW"/>
</dbReference>
<evidence type="ECO:0000313" key="10">
    <source>
        <dbReference type="EMBL" id="NKS28380.1"/>
    </source>
</evidence>